<keyword evidence="3" id="KW-0326">Glycosidase</keyword>
<dbReference type="PANTHER" id="PTHR12304:SF25">
    <property type="entry name" value="INOSINE_URIDINE-PREFERRING NUCLEOSIDE HYDROLASE DOMAIN-CONTAINING PROTEIN"/>
    <property type="match status" value="1"/>
</dbReference>
<dbReference type="InterPro" id="IPR001910">
    <property type="entry name" value="Inosine/uridine_hydrolase_dom"/>
</dbReference>
<dbReference type="PANTHER" id="PTHR12304">
    <property type="entry name" value="INOSINE-URIDINE PREFERRING NUCLEOSIDE HYDROLASE"/>
    <property type="match status" value="1"/>
</dbReference>
<feature type="domain" description="Inosine/uridine-preferring nucleoside hydrolase" evidence="5">
    <location>
        <begin position="131"/>
        <end position="194"/>
    </location>
</feature>
<dbReference type="Gene3D" id="3.90.245.10">
    <property type="entry name" value="Ribonucleoside hydrolase-like"/>
    <property type="match status" value="1"/>
</dbReference>
<keyword evidence="2" id="KW-0378">Hydrolase</keyword>
<evidence type="ECO:0000256" key="1">
    <source>
        <dbReference type="ARBA" id="ARBA00009176"/>
    </source>
</evidence>
<sequence>MRAPRPRMRLFEHTDTQKDEPEGTPSSEPVAMRLSSIPPAVVGTGVNATPTKVILDNDWSPAGFIPFLMALNAGWDVLGLNSSKLGGGMCTAAHHGKGAFAPENLTAEAAGRAIRLLAIPDRVVKAASLSRDARTPRSPGTPAAVWMIEQVNKYPGGVAVYAGGALTNIALAVRAEPTFASRTRGLVVMGGPIDTNLVQVTGSVSCKPT</sequence>
<reference evidence="6" key="1">
    <citation type="submission" date="2022-10" db="EMBL/GenBank/DDBJ databases">
        <title>Culturing micro-colonial fungi from biological soil crusts in the Mojave desert and describing Neophaeococcomyces mojavensis, and introducing the new genera and species Taxawa tesnikishii.</title>
        <authorList>
            <person name="Kurbessoian T."/>
            <person name="Stajich J.E."/>
        </authorList>
    </citation>
    <scope>NUCLEOTIDE SEQUENCE</scope>
    <source>
        <strain evidence="6">TK_35</strain>
    </source>
</reference>
<evidence type="ECO:0000259" key="5">
    <source>
        <dbReference type="Pfam" id="PF01156"/>
    </source>
</evidence>
<keyword evidence="7" id="KW-1185">Reference proteome</keyword>
<proteinExistence type="inferred from homology"/>
<feature type="region of interest" description="Disordered" evidence="4">
    <location>
        <begin position="1"/>
        <end position="31"/>
    </location>
</feature>
<dbReference type="Pfam" id="PF01156">
    <property type="entry name" value="IU_nuc_hydro"/>
    <property type="match status" value="1"/>
</dbReference>
<protein>
    <recommendedName>
        <fullName evidence="5">Inosine/uridine-preferring nucleoside hydrolase domain-containing protein</fullName>
    </recommendedName>
</protein>
<dbReference type="Proteomes" id="UP001172681">
    <property type="component" value="Unassembled WGS sequence"/>
</dbReference>
<gene>
    <name evidence="6" type="ORF">H2204_005088</name>
</gene>
<evidence type="ECO:0000313" key="7">
    <source>
        <dbReference type="Proteomes" id="UP001172681"/>
    </source>
</evidence>
<comment type="caution">
    <text evidence="6">The sequence shown here is derived from an EMBL/GenBank/DDBJ whole genome shotgun (WGS) entry which is preliminary data.</text>
</comment>
<evidence type="ECO:0000256" key="2">
    <source>
        <dbReference type="ARBA" id="ARBA00022801"/>
    </source>
</evidence>
<evidence type="ECO:0000256" key="3">
    <source>
        <dbReference type="ARBA" id="ARBA00023295"/>
    </source>
</evidence>
<evidence type="ECO:0000256" key="4">
    <source>
        <dbReference type="SAM" id="MobiDB-lite"/>
    </source>
</evidence>
<dbReference type="GO" id="GO:0005829">
    <property type="term" value="C:cytosol"/>
    <property type="evidence" value="ECO:0007669"/>
    <property type="project" value="TreeGrafter"/>
</dbReference>
<dbReference type="AlphaFoldDB" id="A0AA38Y668"/>
<dbReference type="InterPro" id="IPR023186">
    <property type="entry name" value="IUNH"/>
</dbReference>
<dbReference type="EMBL" id="JAPDRN010000027">
    <property type="protein sequence ID" value="KAJ9636942.1"/>
    <property type="molecule type" value="Genomic_DNA"/>
</dbReference>
<dbReference type="GO" id="GO:0006152">
    <property type="term" value="P:purine nucleoside catabolic process"/>
    <property type="evidence" value="ECO:0007669"/>
    <property type="project" value="TreeGrafter"/>
</dbReference>
<feature type="compositionally biased region" description="Basic and acidic residues" evidence="4">
    <location>
        <begin position="9"/>
        <end position="21"/>
    </location>
</feature>
<name>A0AA38Y668_9EURO</name>
<comment type="similarity">
    <text evidence="1">Belongs to the IUNH family.</text>
</comment>
<organism evidence="6 7">
    <name type="scientific">Knufia peltigerae</name>
    <dbReference type="NCBI Taxonomy" id="1002370"/>
    <lineage>
        <taxon>Eukaryota</taxon>
        <taxon>Fungi</taxon>
        <taxon>Dikarya</taxon>
        <taxon>Ascomycota</taxon>
        <taxon>Pezizomycotina</taxon>
        <taxon>Eurotiomycetes</taxon>
        <taxon>Chaetothyriomycetidae</taxon>
        <taxon>Chaetothyriales</taxon>
        <taxon>Trichomeriaceae</taxon>
        <taxon>Knufia</taxon>
    </lineage>
</organism>
<dbReference type="InterPro" id="IPR036452">
    <property type="entry name" value="Ribo_hydro-like"/>
</dbReference>
<dbReference type="SUPFAM" id="SSF53590">
    <property type="entry name" value="Nucleoside hydrolase"/>
    <property type="match status" value="1"/>
</dbReference>
<dbReference type="GO" id="GO:0008477">
    <property type="term" value="F:purine nucleosidase activity"/>
    <property type="evidence" value="ECO:0007669"/>
    <property type="project" value="TreeGrafter"/>
</dbReference>
<evidence type="ECO:0000313" key="6">
    <source>
        <dbReference type="EMBL" id="KAJ9636942.1"/>
    </source>
</evidence>
<accession>A0AA38Y668</accession>